<dbReference type="PANTHER" id="PTHR19300:SF57">
    <property type="entry name" value="BETA-1,4-N-ACETYLGALACTOSAMINYLTRANSFERASE"/>
    <property type="match status" value="1"/>
</dbReference>
<evidence type="ECO:0000259" key="12">
    <source>
        <dbReference type="PROSITE" id="PS50146"/>
    </source>
</evidence>
<dbReference type="GO" id="GO:0005794">
    <property type="term" value="C:Golgi apparatus"/>
    <property type="evidence" value="ECO:0007669"/>
    <property type="project" value="TreeGrafter"/>
</dbReference>
<dbReference type="PRINTS" id="PR02050">
    <property type="entry name" value="B14GALTRFASE"/>
</dbReference>
<dbReference type="GO" id="GO:0006688">
    <property type="term" value="P:glycosphingolipid biosynthetic process"/>
    <property type="evidence" value="ECO:0007669"/>
    <property type="project" value="TreeGrafter"/>
</dbReference>
<dbReference type="Proteomes" id="UP000582659">
    <property type="component" value="Unassembled WGS sequence"/>
</dbReference>
<dbReference type="GO" id="GO:0005975">
    <property type="term" value="P:carbohydrate metabolic process"/>
    <property type="evidence" value="ECO:0007669"/>
    <property type="project" value="InterPro"/>
</dbReference>
<dbReference type="Gene3D" id="3.90.550.10">
    <property type="entry name" value="Spore Coat Polysaccharide Biosynthesis Protein SpsA, Chain A"/>
    <property type="match status" value="1"/>
</dbReference>
<dbReference type="Pfam" id="PF19280">
    <property type="entry name" value="CERK_C"/>
    <property type="match status" value="1"/>
</dbReference>
<comment type="pathway">
    <text evidence="2">Protein modification; protein glycosylation.</text>
</comment>
<dbReference type="Pfam" id="PF00781">
    <property type="entry name" value="DAGK_cat"/>
    <property type="match status" value="1"/>
</dbReference>
<evidence type="ECO:0000256" key="2">
    <source>
        <dbReference type="ARBA" id="ARBA00004922"/>
    </source>
</evidence>
<dbReference type="InterPro" id="IPR027791">
    <property type="entry name" value="Galactosyl_T_C"/>
</dbReference>
<dbReference type="InterPro" id="IPR045363">
    <property type="entry name" value="CERK_C"/>
</dbReference>
<sequence>MTQNLENTPLTSGENGSLADGSKPTKPEDVVKGVQIKSDDGKLHNLFYNETKNKLTFSLVGNKCRELTISYSEILSIRQTPVKIYGGLPKKIYPDEHNKKHPNALYIYYTYRQNIYLWRIREAAIFFLTTREKEQWEALLKKPLSELSERPKNIIVFINPYGGKGKAKQIYDKQVEPILELVGVNREVILTQRADHARDTIKELGIDSWGSIDGVVSVGGDGLFNEVLYSSIIRTQSENGKDINDVNVDKLVTPRFRFGIIGAGSANSIVSSVHGVDDCPTAAVHIAIGSCCAVDVCTVHEGLTLSRISANAISYGWLGDVLHDSERYRFMGPVRYQWSALRTTVRHPTYYGRVSFAVTEKSDEKVQLPQCRSPCSICQGREQPDPNLPYHWQTDFTHCICCVIPCVSPFTPYGLAPYAGVGDGTMDLALVPKVTRCQNLQIMRTVSMYGGKELLPRGLNLKVYRVKRWSYTPAALLNPGEQKDENDIKQGAWNLDGEILPQPADKTLHFRLHPMLIRYFGRELDLDDPRYQKCHCCHCPTKYSRLVRHIELHQNVAFYSLNLAPNLFGRNVRIVPGLKPLGEQNAIIDSFGTSYGYFISQGVNTEDPTIILLNSANINTTSFDVDLNGTLPHFETQNLSLPACPLDTPNLVGPIRVWLDAPSYHNIDKLYPWLEDGGRGCPEECLARHRVAVIVPYRNRELQLRTFLHNLHSLLRKQQLDYAIFIVEQVGNQTFNRAKLMNVGYKIASQMYDWQCFIFHDVDLLPEDDRNIYSCPEKPRHMSVAVDKFGYKLPYGSLFGGVSAISKAHFVKMNGFSNDYWGWGGEDDDMSSRIVYTGLRISRYPIKIAHYKMIKHVQETENPVNKCRYKLMRLTKKRYLKDGVSNLNFKLVNITLWKSHTRILVDLLEDSLRPSLYKEVGSKDCKWP</sequence>
<evidence type="ECO:0000313" key="14">
    <source>
        <dbReference type="Proteomes" id="UP000659654"/>
    </source>
</evidence>
<evidence type="ECO:0000256" key="3">
    <source>
        <dbReference type="ARBA" id="ARBA00005735"/>
    </source>
</evidence>
<evidence type="ECO:0000256" key="1">
    <source>
        <dbReference type="ARBA" id="ARBA00004606"/>
    </source>
</evidence>
<evidence type="ECO:0000256" key="7">
    <source>
        <dbReference type="ARBA" id="ARBA00022968"/>
    </source>
</evidence>
<comment type="subcellular location">
    <subcellularLocation>
        <location evidence="1">Membrane</location>
        <topology evidence="1">Single-pass type II membrane protein</topology>
    </subcellularLocation>
</comment>
<dbReference type="Pfam" id="PF02709">
    <property type="entry name" value="Glyco_transf_7C"/>
    <property type="match status" value="1"/>
</dbReference>
<dbReference type="OrthoDB" id="530923at2759"/>
<dbReference type="PANTHER" id="PTHR19300">
    <property type="entry name" value="BETA-1,4-GALACTOSYLTRANSFERASE"/>
    <property type="match status" value="1"/>
</dbReference>
<dbReference type="InterPro" id="IPR017438">
    <property type="entry name" value="ATP-NAD_kinase_N"/>
</dbReference>
<reference evidence="13" key="1">
    <citation type="submission" date="2020-09" db="EMBL/GenBank/DDBJ databases">
        <authorList>
            <person name="Kikuchi T."/>
        </authorList>
    </citation>
    <scope>NUCLEOTIDE SEQUENCE</scope>
    <source>
        <strain evidence="13">Ka4C1</strain>
    </source>
</reference>
<evidence type="ECO:0000256" key="6">
    <source>
        <dbReference type="ARBA" id="ARBA00022692"/>
    </source>
</evidence>
<feature type="compositionally biased region" description="Polar residues" evidence="11">
    <location>
        <begin position="1"/>
        <end position="15"/>
    </location>
</feature>
<dbReference type="CDD" id="cd00899">
    <property type="entry name" value="b4GalT"/>
    <property type="match status" value="1"/>
</dbReference>
<evidence type="ECO:0000256" key="5">
    <source>
        <dbReference type="ARBA" id="ARBA00022679"/>
    </source>
</evidence>
<keyword evidence="7" id="KW-0735">Signal-anchor</keyword>
<name>A0A7I8XBX7_BURXY</name>
<dbReference type="UniPathway" id="UPA00378"/>
<keyword evidence="14" id="KW-1185">Reference proteome</keyword>
<dbReference type="GO" id="GO:0008378">
    <property type="term" value="F:galactosyltransferase activity"/>
    <property type="evidence" value="ECO:0007669"/>
    <property type="project" value="TreeGrafter"/>
</dbReference>
<evidence type="ECO:0000256" key="10">
    <source>
        <dbReference type="ARBA" id="ARBA00023180"/>
    </source>
</evidence>
<dbReference type="SUPFAM" id="SSF53448">
    <property type="entry name" value="Nucleotide-diphospho-sugar transferases"/>
    <property type="match status" value="1"/>
</dbReference>
<evidence type="ECO:0000313" key="13">
    <source>
        <dbReference type="EMBL" id="CAD5209231.1"/>
    </source>
</evidence>
<comment type="similarity">
    <text evidence="3">Belongs to the glycosyltransferase 7 family.</text>
</comment>
<dbReference type="Gene3D" id="2.60.200.40">
    <property type="match status" value="1"/>
</dbReference>
<feature type="region of interest" description="Disordered" evidence="11">
    <location>
        <begin position="1"/>
        <end position="28"/>
    </location>
</feature>
<evidence type="ECO:0000256" key="4">
    <source>
        <dbReference type="ARBA" id="ARBA00022676"/>
    </source>
</evidence>
<dbReference type="GO" id="GO:0016301">
    <property type="term" value="F:kinase activity"/>
    <property type="evidence" value="ECO:0007669"/>
    <property type="project" value="InterPro"/>
</dbReference>
<dbReference type="InterPro" id="IPR027995">
    <property type="entry name" value="Galactosyl_T_N"/>
</dbReference>
<accession>A0A7I8XBX7</accession>
<dbReference type="AlphaFoldDB" id="A0A7I8XBX7"/>
<evidence type="ECO:0000256" key="9">
    <source>
        <dbReference type="ARBA" id="ARBA00023136"/>
    </source>
</evidence>
<keyword evidence="4" id="KW-0328">Glycosyltransferase</keyword>
<dbReference type="SMR" id="A0A7I8XBX7"/>
<keyword evidence="8" id="KW-1133">Transmembrane helix</keyword>
<gene>
    <name evidence="13" type="ORF">BXYJ_LOCUS1339</name>
</gene>
<evidence type="ECO:0000256" key="8">
    <source>
        <dbReference type="ARBA" id="ARBA00022989"/>
    </source>
</evidence>
<dbReference type="Proteomes" id="UP000659654">
    <property type="component" value="Unassembled WGS sequence"/>
</dbReference>
<dbReference type="InterPro" id="IPR029044">
    <property type="entry name" value="Nucleotide-diphossugar_trans"/>
</dbReference>
<comment type="caution">
    <text evidence="13">The sequence shown here is derived from an EMBL/GenBank/DDBJ whole genome shotgun (WGS) entry which is preliminary data.</text>
</comment>
<keyword evidence="5" id="KW-0808">Transferase</keyword>
<protein>
    <submittedName>
        <fullName evidence="13">(pine wood nematode) hypothetical protein</fullName>
    </submittedName>
</protein>
<feature type="domain" description="DAGKc" evidence="12">
    <location>
        <begin position="149"/>
        <end position="302"/>
    </location>
</feature>
<dbReference type="InterPro" id="IPR001206">
    <property type="entry name" value="Diacylglycerol_kinase_cat_dom"/>
</dbReference>
<organism evidence="13 14">
    <name type="scientific">Bursaphelenchus xylophilus</name>
    <name type="common">Pinewood nematode worm</name>
    <name type="synonym">Aphelenchoides xylophilus</name>
    <dbReference type="NCBI Taxonomy" id="6326"/>
    <lineage>
        <taxon>Eukaryota</taxon>
        <taxon>Metazoa</taxon>
        <taxon>Ecdysozoa</taxon>
        <taxon>Nematoda</taxon>
        <taxon>Chromadorea</taxon>
        <taxon>Rhabditida</taxon>
        <taxon>Tylenchina</taxon>
        <taxon>Tylenchomorpha</taxon>
        <taxon>Aphelenchoidea</taxon>
        <taxon>Aphelenchoididae</taxon>
        <taxon>Bursaphelenchus</taxon>
    </lineage>
</organism>
<dbReference type="GO" id="GO:0033842">
    <property type="term" value="F:N-acetyl-beta-glucosaminyl-derivative 4-beta-N-acetylgalactosaminyltransferase activity"/>
    <property type="evidence" value="ECO:0007669"/>
    <property type="project" value="TreeGrafter"/>
</dbReference>
<dbReference type="PROSITE" id="PS50146">
    <property type="entry name" value="DAGK"/>
    <property type="match status" value="1"/>
</dbReference>
<keyword evidence="9" id="KW-0472">Membrane</keyword>
<dbReference type="Gene3D" id="3.40.50.10330">
    <property type="entry name" value="Probable inorganic polyphosphate/atp-NAD kinase, domain 1"/>
    <property type="match status" value="1"/>
</dbReference>
<keyword evidence="10" id="KW-0325">Glycoprotein</keyword>
<dbReference type="EMBL" id="CAJFCV020000001">
    <property type="protein sequence ID" value="CAG9084116.1"/>
    <property type="molecule type" value="Genomic_DNA"/>
</dbReference>
<dbReference type="Pfam" id="PF13733">
    <property type="entry name" value="Glyco_transf_7N"/>
    <property type="match status" value="1"/>
</dbReference>
<dbReference type="GO" id="GO:0016020">
    <property type="term" value="C:membrane"/>
    <property type="evidence" value="ECO:0007669"/>
    <property type="project" value="UniProtKB-SubCell"/>
</dbReference>
<proteinExistence type="inferred from homology"/>
<dbReference type="EMBL" id="CAJFDI010000001">
    <property type="protein sequence ID" value="CAD5209231.1"/>
    <property type="molecule type" value="Genomic_DNA"/>
</dbReference>
<keyword evidence="6" id="KW-0812">Transmembrane</keyword>
<dbReference type="InterPro" id="IPR016064">
    <property type="entry name" value="NAD/diacylglycerol_kinase_sf"/>
</dbReference>
<evidence type="ECO:0000256" key="11">
    <source>
        <dbReference type="SAM" id="MobiDB-lite"/>
    </source>
</evidence>
<dbReference type="SUPFAM" id="SSF111331">
    <property type="entry name" value="NAD kinase/diacylglycerol kinase-like"/>
    <property type="match status" value="1"/>
</dbReference>
<dbReference type="InterPro" id="IPR003859">
    <property type="entry name" value="Galactosyl_T"/>
</dbReference>